<dbReference type="InterPro" id="IPR011701">
    <property type="entry name" value="MFS"/>
</dbReference>
<evidence type="ECO:0000259" key="5">
    <source>
        <dbReference type="PROSITE" id="PS50850"/>
    </source>
</evidence>
<feature type="transmembrane region" description="Helical" evidence="4">
    <location>
        <begin position="303"/>
        <end position="322"/>
    </location>
</feature>
<evidence type="ECO:0000256" key="4">
    <source>
        <dbReference type="SAM" id="Phobius"/>
    </source>
</evidence>
<feature type="transmembrane region" description="Helical" evidence="4">
    <location>
        <begin position="393"/>
        <end position="411"/>
    </location>
</feature>
<dbReference type="PANTHER" id="PTHR23528:SF1">
    <property type="entry name" value="MAJOR FACILITATOR SUPERFAMILY (MFS) PROFILE DOMAIN-CONTAINING PROTEIN"/>
    <property type="match status" value="1"/>
</dbReference>
<dbReference type="PROSITE" id="PS50850">
    <property type="entry name" value="MFS"/>
    <property type="match status" value="1"/>
</dbReference>
<feature type="transmembrane region" description="Helical" evidence="4">
    <location>
        <begin position="182"/>
        <end position="201"/>
    </location>
</feature>
<dbReference type="InterPro" id="IPR020846">
    <property type="entry name" value="MFS_dom"/>
</dbReference>
<sequence>MMTDFRPPTTQSPEVSLRRLGLGLFLVSIGKSSVQSAVAGVLVAAKLNFIAGKSDRISLVALIAVVSGIASLFAAVFSGNLSDRTRSRWGMRSPWIVGGGIVCTLALLAMAVAQSVFMLLVATSVVMMAFSAQLVATTAVIPDRVPGAQRGSLNAALGVGQLIGLALGLIISSPFIGNPGKGALCIAVVPTLAGLIFVMVAREQSNKDVPRLPADTAAVLKSLLPPIAALDFYWAVSARFFIVLGTAMLLSYQLYIVTDYLRQDQAGAAMTLSQSAVAYVAGAIIGGALGGPISDRFRRRKPLTYLSSFLIGASILLLLGWAEPWAMIGYKAVNGFGYGIYLAVHGALATEVLPNPKTRGKDLGFLTVANTLGGIFAPMLTAMAVRLGGYPSMFALAAFLCIGSALLIVPIRSVR</sequence>
<feature type="transmembrane region" description="Helical" evidence="4">
    <location>
        <begin position="328"/>
        <end position="353"/>
    </location>
</feature>
<evidence type="ECO:0000256" key="1">
    <source>
        <dbReference type="ARBA" id="ARBA00022692"/>
    </source>
</evidence>
<feature type="transmembrane region" description="Helical" evidence="4">
    <location>
        <begin position="153"/>
        <end position="176"/>
    </location>
</feature>
<keyword evidence="1 4" id="KW-0812">Transmembrane</keyword>
<keyword evidence="3 4" id="KW-0472">Membrane</keyword>
<evidence type="ECO:0000313" key="7">
    <source>
        <dbReference type="Proteomes" id="UP000464674"/>
    </source>
</evidence>
<dbReference type="PANTHER" id="PTHR23528">
    <property type="match status" value="1"/>
</dbReference>
<protein>
    <submittedName>
        <fullName evidence="6">MFS transporter</fullName>
    </submittedName>
</protein>
<evidence type="ECO:0000313" key="6">
    <source>
        <dbReference type="EMBL" id="QHC36825.1"/>
    </source>
</evidence>
<accession>A0A857FRK8</accession>
<feature type="transmembrane region" description="Helical" evidence="4">
    <location>
        <begin position="272"/>
        <end position="291"/>
    </location>
</feature>
<evidence type="ECO:0000256" key="3">
    <source>
        <dbReference type="ARBA" id="ARBA00023136"/>
    </source>
</evidence>
<dbReference type="Gene3D" id="1.20.1250.20">
    <property type="entry name" value="MFS general substrate transporter like domains"/>
    <property type="match status" value="2"/>
</dbReference>
<dbReference type="Pfam" id="PF07690">
    <property type="entry name" value="MFS_1"/>
    <property type="match status" value="1"/>
</dbReference>
<organism evidence="6 7">
    <name type="scientific">Komagataeibacter xylinus</name>
    <name type="common">Gluconacetobacter xylinus</name>
    <dbReference type="NCBI Taxonomy" id="28448"/>
    <lineage>
        <taxon>Bacteria</taxon>
        <taxon>Pseudomonadati</taxon>
        <taxon>Pseudomonadota</taxon>
        <taxon>Alphaproteobacteria</taxon>
        <taxon>Acetobacterales</taxon>
        <taxon>Acetobacteraceae</taxon>
        <taxon>Komagataeibacter</taxon>
    </lineage>
</organism>
<feature type="transmembrane region" description="Helical" evidence="4">
    <location>
        <begin position="119"/>
        <end position="141"/>
    </location>
</feature>
<feature type="transmembrane region" description="Helical" evidence="4">
    <location>
        <begin position="93"/>
        <end position="113"/>
    </location>
</feature>
<dbReference type="GO" id="GO:0022857">
    <property type="term" value="F:transmembrane transporter activity"/>
    <property type="evidence" value="ECO:0007669"/>
    <property type="project" value="InterPro"/>
</dbReference>
<dbReference type="RefSeq" id="WP_159263316.1">
    <property type="nucleotide sequence ID" value="NZ_CP041348.1"/>
</dbReference>
<dbReference type="OrthoDB" id="181905at2"/>
<gene>
    <name evidence="6" type="ORF">FMA36_16090</name>
</gene>
<feature type="transmembrane region" description="Helical" evidence="4">
    <location>
        <begin position="365"/>
        <end position="387"/>
    </location>
</feature>
<proteinExistence type="predicted"/>
<feature type="domain" description="Major facilitator superfamily (MFS) profile" evidence="5">
    <location>
        <begin position="16"/>
        <end position="415"/>
    </location>
</feature>
<dbReference type="EMBL" id="CP041348">
    <property type="protein sequence ID" value="QHC36825.1"/>
    <property type="molecule type" value="Genomic_DNA"/>
</dbReference>
<evidence type="ECO:0000256" key="2">
    <source>
        <dbReference type="ARBA" id="ARBA00022989"/>
    </source>
</evidence>
<dbReference type="InterPro" id="IPR036259">
    <property type="entry name" value="MFS_trans_sf"/>
</dbReference>
<keyword evidence="2 4" id="KW-1133">Transmembrane helix</keyword>
<feature type="transmembrane region" description="Helical" evidence="4">
    <location>
        <begin position="57"/>
        <end position="81"/>
    </location>
</feature>
<name>A0A857FRK8_KOMXY</name>
<dbReference type="Proteomes" id="UP000464674">
    <property type="component" value="Chromosome"/>
</dbReference>
<feature type="transmembrane region" description="Helical" evidence="4">
    <location>
        <begin position="232"/>
        <end position="252"/>
    </location>
</feature>
<dbReference type="AlphaFoldDB" id="A0A857FRK8"/>
<dbReference type="SUPFAM" id="SSF103473">
    <property type="entry name" value="MFS general substrate transporter"/>
    <property type="match status" value="1"/>
</dbReference>
<reference evidence="6 7" key="1">
    <citation type="journal article" date="2020" name="Carbohydr. Polym.">
        <title>Characterization and optimization of production of bacterial cellulose from strain CGMCC 17276 based on whole-genome analysis.</title>
        <authorList>
            <person name="Lu T."/>
            <person name="Gao H."/>
            <person name="Liao B."/>
            <person name="Wu J."/>
            <person name="Zhang W."/>
            <person name="Huang J."/>
            <person name="Liu M."/>
            <person name="Huang J."/>
            <person name="Chang Z."/>
            <person name="Jin M."/>
            <person name="Yi Z."/>
            <person name="Jiang D."/>
        </authorList>
    </citation>
    <scope>NUCLEOTIDE SEQUENCE [LARGE SCALE GENOMIC DNA]</scope>
    <source>
        <strain evidence="6 7">CGMCC 17276</strain>
    </source>
</reference>
<feature type="transmembrane region" description="Helical" evidence="4">
    <location>
        <begin position="20"/>
        <end position="45"/>
    </location>
</feature>